<name>A0A0V0RUY0_9BILA</name>
<comment type="caution">
    <text evidence="1">The sequence shown here is derived from an EMBL/GenBank/DDBJ whole genome shotgun (WGS) entry which is preliminary data.</text>
</comment>
<dbReference type="Proteomes" id="UP000054630">
    <property type="component" value="Unassembled WGS sequence"/>
</dbReference>
<dbReference type="STRING" id="6336.A0A0V0RUY0"/>
<keyword evidence="2" id="KW-1185">Reference proteome</keyword>
<evidence type="ECO:0000313" key="1">
    <source>
        <dbReference type="EMBL" id="KRX18231.1"/>
    </source>
</evidence>
<dbReference type="AlphaFoldDB" id="A0A0V0RUY0"/>
<reference evidence="1 2" key="1">
    <citation type="submission" date="2015-01" db="EMBL/GenBank/DDBJ databases">
        <title>Evolution of Trichinella species and genotypes.</title>
        <authorList>
            <person name="Korhonen P.K."/>
            <person name="Edoardo P."/>
            <person name="Giuseppe L.R."/>
            <person name="Gasser R.B."/>
        </authorList>
    </citation>
    <scope>NUCLEOTIDE SEQUENCE [LARGE SCALE GENOMIC DNA]</scope>
    <source>
        <strain evidence="1">ISS37</strain>
    </source>
</reference>
<organism evidence="1 2">
    <name type="scientific">Trichinella nelsoni</name>
    <dbReference type="NCBI Taxonomy" id="6336"/>
    <lineage>
        <taxon>Eukaryota</taxon>
        <taxon>Metazoa</taxon>
        <taxon>Ecdysozoa</taxon>
        <taxon>Nematoda</taxon>
        <taxon>Enoplea</taxon>
        <taxon>Dorylaimia</taxon>
        <taxon>Trichinellida</taxon>
        <taxon>Trichinellidae</taxon>
        <taxon>Trichinella</taxon>
    </lineage>
</organism>
<dbReference type="EMBL" id="JYDL01000076">
    <property type="protein sequence ID" value="KRX18231.1"/>
    <property type="molecule type" value="Genomic_DNA"/>
</dbReference>
<sequence>MDQGKRSHAFHRMKKVAQECLKFPRFSLEPHQPQQYWRGGLTSWQCRKTAKVEENAKKKRINYSKFRRAESEKKTPPHGRNQIYCTLVRTQYPGLRCDGIKLFGVGCHHAIVAR</sequence>
<gene>
    <name evidence="1" type="ORF">T07_451</name>
</gene>
<accession>A0A0V0RUY0</accession>
<evidence type="ECO:0000313" key="2">
    <source>
        <dbReference type="Proteomes" id="UP000054630"/>
    </source>
</evidence>
<dbReference type="OrthoDB" id="2306559at2759"/>
<proteinExistence type="predicted"/>
<protein>
    <submittedName>
        <fullName evidence="1">Uncharacterized protein</fullName>
    </submittedName>
</protein>